<evidence type="ECO:0000313" key="2">
    <source>
        <dbReference type="Proteomes" id="UP001595379"/>
    </source>
</evidence>
<keyword evidence="2" id="KW-1185">Reference proteome</keyword>
<sequence>MSGAPAGTLSAKQAHVWERDELDWYVEPKAATEALLTVERFVGPIVDPSCGQGNIVETLRSAGYDALGSDIKRRTDATWFAGEIDFLADSPASDLLRQVPNFAMNPPFFKAKGAEAFIRRALGFATGKVCAFVDIKFLAGAKRAEGLFTEFPPSRIWIITPRVSCPPGHVLVDGGKASGGTADWCWLVWDRTAPANGTSLDWLRKES</sequence>
<dbReference type="EMBL" id="JBHRSV010000001">
    <property type="protein sequence ID" value="MFC2925005.1"/>
    <property type="molecule type" value="Genomic_DNA"/>
</dbReference>
<evidence type="ECO:0000313" key="1">
    <source>
        <dbReference type="EMBL" id="MFC2925005.1"/>
    </source>
</evidence>
<evidence type="ECO:0008006" key="3">
    <source>
        <dbReference type="Google" id="ProtNLM"/>
    </source>
</evidence>
<dbReference type="RefSeq" id="WP_343163888.1">
    <property type="nucleotide sequence ID" value="NZ_JBHRSV010000001.1"/>
</dbReference>
<proteinExistence type="predicted"/>
<comment type="caution">
    <text evidence="1">The sequence shown here is derived from an EMBL/GenBank/DDBJ whole genome shotgun (WGS) entry which is preliminary data.</text>
</comment>
<gene>
    <name evidence="1" type="ORF">ACFOOR_02680</name>
</gene>
<dbReference type="Proteomes" id="UP001595379">
    <property type="component" value="Unassembled WGS sequence"/>
</dbReference>
<organism evidence="1 2">
    <name type="scientific">Hyphobacterium vulgare</name>
    <dbReference type="NCBI Taxonomy" id="1736751"/>
    <lineage>
        <taxon>Bacteria</taxon>
        <taxon>Pseudomonadati</taxon>
        <taxon>Pseudomonadota</taxon>
        <taxon>Alphaproteobacteria</taxon>
        <taxon>Maricaulales</taxon>
        <taxon>Maricaulaceae</taxon>
        <taxon>Hyphobacterium</taxon>
    </lineage>
</organism>
<reference evidence="2" key="1">
    <citation type="journal article" date="2019" name="Int. J. Syst. Evol. Microbiol.">
        <title>The Global Catalogue of Microorganisms (GCM) 10K type strain sequencing project: providing services to taxonomists for standard genome sequencing and annotation.</title>
        <authorList>
            <consortium name="The Broad Institute Genomics Platform"/>
            <consortium name="The Broad Institute Genome Sequencing Center for Infectious Disease"/>
            <person name="Wu L."/>
            <person name="Ma J."/>
        </authorList>
    </citation>
    <scope>NUCLEOTIDE SEQUENCE [LARGE SCALE GENOMIC DNA]</scope>
    <source>
        <strain evidence="2">KCTC 52487</strain>
    </source>
</reference>
<accession>A0ABV6ZUB2</accession>
<protein>
    <recommendedName>
        <fullName evidence="3">SAM-dependent methyltransferase</fullName>
    </recommendedName>
</protein>
<name>A0ABV6ZUB2_9PROT</name>